<sequence>MEYECLIEIWRLSRKGKTMTRLRFRLFAVLVGILFALGVGAGSAAANPTPIQSTQVTHSVEATSNGWWPWWGGYGYGGYGGWWSPWYGSSWWGPWWW</sequence>
<comment type="caution">
    <text evidence="1">The sequence shown here is derived from an EMBL/GenBank/DDBJ whole genome shotgun (WGS) entry which is preliminary data.</text>
</comment>
<reference evidence="1 2" key="1">
    <citation type="journal article" date="2019" name="Int. J. Syst. Evol. Microbiol.">
        <title>The Global Catalogue of Microorganisms (GCM) 10K type strain sequencing project: providing services to taxonomists for standard genome sequencing and annotation.</title>
        <authorList>
            <consortium name="The Broad Institute Genomics Platform"/>
            <consortium name="The Broad Institute Genome Sequencing Center for Infectious Disease"/>
            <person name="Wu L."/>
            <person name="Ma J."/>
        </authorList>
    </citation>
    <scope>NUCLEOTIDE SEQUENCE [LARGE SCALE GENOMIC DNA]</scope>
    <source>
        <strain evidence="1 2">JCM 13250</strain>
    </source>
</reference>
<evidence type="ECO:0000313" key="2">
    <source>
        <dbReference type="Proteomes" id="UP001500218"/>
    </source>
</evidence>
<organism evidence="1 2">
    <name type="scientific">Luedemannella flava</name>
    <dbReference type="NCBI Taxonomy" id="349316"/>
    <lineage>
        <taxon>Bacteria</taxon>
        <taxon>Bacillati</taxon>
        <taxon>Actinomycetota</taxon>
        <taxon>Actinomycetes</taxon>
        <taxon>Micromonosporales</taxon>
        <taxon>Micromonosporaceae</taxon>
        <taxon>Luedemannella</taxon>
    </lineage>
</organism>
<accession>A0ABN2LNQ7</accession>
<dbReference type="Proteomes" id="UP001500218">
    <property type="component" value="Unassembled WGS sequence"/>
</dbReference>
<protein>
    <submittedName>
        <fullName evidence="1">Uncharacterized protein</fullName>
    </submittedName>
</protein>
<evidence type="ECO:0000313" key="1">
    <source>
        <dbReference type="EMBL" id="GAA1794711.1"/>
    </source>
</evidence>
<keyword evidence="2" id="KW-1185">Reference proteome</keyword>
<dbReference type="EMBL" id="BAAALT010000037">
    <property type="protein sequence ID" value="GAA1794711.1"/>
    <property type="molecule type" value="Genomic_DNA"/>
</dbReference>
<proteinExistence type="predicted"/>
<name>A0ABN2LNQ7_9ACTN</name>
<gene>
    <name evidence="1" type="ORF">GCM10009682_15570</name>
</gene>